<name>A0A8J2LLM2_9HEXA</name>
<organism evidence="2 3">
    <name type="scientific">Allacma fusca</name>
    <dbReference type="NCBI Taxonomy" id="39272"/>
    <lineage>
        <taxon>Eukaryota</taxon>
        <taxon>Metazoa</taxon>
        <taxon>Ecdysozoa</taxon>
        <taxon>Arthropoda</taxon>
        <taxon>Hexapoda</taxon>
        <taxon>Collembola</taxon>
        <taxon>Symphypleona</taxon>
        <taxon>Sminthuridae</taxon>
        <taxon>Allacma</taxon>
    </lineage>
</organism>
<sequence>MSVSHLSCKEAKEEMRNFQRKAETQNFRNIPQSEVFDEMINTMRTKASDDKIKKIKNIQRSITIDAALADKSDSNKIKYAKDFFSEKFKKHAQIREDNINYLRELPKISEQQKVHMGRDISSRDVVNAICKLKMNKTPGSDGLNAEFYKHFIKYFQDIFLWLFSKCFEQGKLPASMRTGIVALIYKKGDPANFKNYRPISLSNTDYKVFAIIVKDRLSPVLKDIIGSYQTCNIPRRSMFDNLNFIRDATEEISEGAIVSLDQESAFDNVNRDFLYACLKAFDINDFIINFIKLLYNENNIIVKIGELLTSPISVQRGIKQGDPVASLLFILSSEVLLRRISKKLALIAPAPYLLMPSAYLSAYADDTHIFISSEDQIIVLETELATYFEFSGGGNMVV</sequence>
<evidence type="ECO:0000259" key="1">
    <source>
        <dbReference type="PROSITE" id="PS50878"/>
    </source>
</evidence>
<comment type="caution">
    <text evidence="2">The sequence shown here is derived from an EMBL/GenBank/DDBJ whole genome shotgun (WGS) entry which is preliminary data.</text>
</comment>
<dbReference type="AlphaFoldDB" id="A0A8J2LLM2"/>
<dbReference type="EMBL" id="CAJVCH010536277">
    <property type="protein sequence ID" value="CAG7825439.1"/>
    <property type="molecule type" value="Genomic_DNA"/>
</dbReference>
<dbReference type="Proteomes" id="UP000708208">
    <property type="component" value="Unassembled WGS sequence"/>
</dbReference>
<accession>A0A8J2LLM2</accession>
<gene>
    <name evidence="2" type="ORF">AFUS01_LOCUS35547</name>
</gene>
<protein>
    <recommendedName>
        <fullName evidence="1">Reverse transcriptase domain-containing protein</fullName>
    </recommendedName>
</protein>
<feature type="domain" description="Reverse transcriptase" evidence="1">
    <location>
        <begin position="165"/>
        <end position="398"/>
    </location>
</feature>
<dbReference type="OrthoDB" id="407509at2759"/>
<evidence type="ECO:0000313" key="2">
    <source>
        <dbReference type="EMBL" id="CAG7825439.1"/>
    </source>
</evidence>
<reference evidence="2" key="1">
    <citation type="submission" date="2021-06" db="EMBL/GenBank/DDBJ databases">
        <authorList>
            <person name="Hodson N. C."/>
            <person name="Mongue J. A."/>
            <person name="Jaron S. K."/>
        </authorList>
    </citation>
    <scope>NUCLEOTIDE SEQUENCE</scope>
</reference>
<keyword evidence="3" id="KW-1185">Reference proteome</keyword>
<dbReference type="Pfam" id="PF00078">
    <property type="entry name" value="RVT_1"/>
    <property type="match status" value="1"/>
</dbReference>
<dbReference type="PANTHER" id="PTHR31635">
    <property type="entry name" value="REVERSE TRANSCRIPTASE DOMAIN-CONTAINING PROTEIN-RELATED"/>
    <property type="match status" value="1"/>
</dbReference>
<evidence type="ECO:0000313" key="3">
    <source>
        <dbReference type="Proteomes" id="UP000708208"/>
    </source>
</evidence>
<proteinExistence type="predicted"/>
<dbReference type="PROSITE" id="PS50878">
    <property type="entry name" value="RT_POL"/>
    <property type="match status" value="1"/>
</dbReference>
<dbReference type="CDD" id="cd01650">
    <property type="entry name" value="RT_nLTR_like"/>
    <property type="match status" value="1"/>
</dbReference>
<dbReference type="InterPro" id="IPR000477">
    <property type="entry name" value="RT_dom"/>
</dbReference>
<dbReference type="PANTHER" id="PTHR31635:SF196">
    <property type="entry name" value="REVERSE TRANSCRIPTASE DOMAIN-CONTAINING PROTEIN-RELATED"/>
    <property type="match status" value="1"/>
</dbReference>